<evidence type="ECO:0000256" key="5">
    <source>
        <dbReference type="ARBA" id="ARBA00023136"/>
    </source>
</evidence>
<keyword evidence="3 6" id="KW-0812">Transmembrane</keyword>
<comment type="subcellular location">
    <subcellularLocation>
        <location evidence="1">Membrane</location>
        <topology evidence="1">Multi-pass membrane protein</topology>
    </subcellularLocation>
</comment>
<organism evidence="7 8">
    <name type="scientific">Pristionchus mayeri</name>
    <dbReference type="NCBI Taxonomy" id="1317129"/>
    <lineage>
        <taxon>Eukaryota</taxon>
        <taxon>Metazoa</taxon>
        <taxon>Ecdysozoa</taxon>
        <taxon>Nematoda</taxon>
        <taxon>Chromadorea</taxon>
        <taxon>Rhabditida</taxon>
        <taxon>Rhabditina</taxon>
        <taxon>Diplogasteromorpha</taxon>
        <taxon>Diplogasteroidea</taxon>
        <taxon>Neodiplogasteridae</taxon>
        <taxon>Pristionchus</taxon>
    </lineage>
</organism>
<dbReference type="GO" id="GO:0016020">
    <property type="term" value="C:membrane"/>
    <property type="evidence" value="ECO:0007669"/>
    <property type="project" value="UniProtKB-SubCell"/>
</dbReference>
<feature type="non-terminal residue" evidence="7">
    <location>
        <position position="95"/>
    </location>
</feature>
<evidence type="ECO:0000256" key="3">
    <source>
        <dbReference type="ARBA" id="ARBA00022692"/>
    </source>
</evidence>
<accession>A0AAN5HYN8</accession>
<keyword evidence="5 6" id="KW-0472">Membrane</keyword>
<evidence type="ECO:0000256" key="2">
    <source>
        <dbReference type="ARBA" id="ARBA00009166"/>
    </source>
</evidence>
<comment type="caution">
    <text evidence="7">The sequence shown here is derived from an EMBL/GenBank/DDBJ whole genome shotgun (WGS) entry which is preliminary data.</text>
</comment>
<evidence type="ECO:0008006" key="9">
    <source>
        <dbReference type="Google" id="ProtNLM"/>
    </source>
</evidence>
<evidence type="ECO:0000313" key="8">
    <source>
        <dbReference type="Proteomes" id="UP001328107"/>
    </source>
</evidence>
<feature type="non-terminal residue" evidence="7">
    <location>
        <position position="1"/>
    </location>
</feature>
<dbReference type="PANTHER" id="PTHR22945:SF40">
    <property type="entry name" value="SERPENTINE RECEPTOR, CLASS D (DELTA)-RELATED"/>
    <property type="match status" value="1"/>
</dbReference>
<dbReference type="InterPro" id="IPR019421">
    <property type="entry name" value="7TM_GPCR_serpentine_rcpt_Srd"/>
</dbReference>
<feature type="transmembrane region" description="Helical" evidence="6">
    <location>
        <begin position="12"/>
        <end position="37"/>
    </location>
</feature>
<evidence type="ECO:0000313" key="7">
    <source>
        <dbReference type="EMBL" id="GMR45748.1"/>
    </source>
</evidence>
<evidence type="ECO:0000256" key="6">
    <source>
        <dbReference type="SAM" id="Phobius"/>
    </source>
</evidence>
<dbReference type="Proteomes" id="UP001328107">
    <property type="component" value="Unassembled WGS sequence"/>
</dbReference>
<protein>
    <recommendedName>
        <fullName evidence="9">G protein-coupled receptor</fullName>
    </recommendedName>
</protein>
<feature type="transmembrane region" description="Helical" evidence="6">
    <location>
        <begin position="57"/>
        <end position="82"/>
    </location>
</feature>
<dbReference type="Pfam" id="PF10317">
    <property type="entry name" value="7TM_GPCR_Srd"/>
    <property type="match status" value="1"/>
</dbReference>
<comment type="similarity">
    <text evidence="2">Belongs to the nematode receptor-like protein srd family.</text>
</comment>
<dbReference type="InterPro" id="IPR050920">
    <property type="entry name" value="Nematode_rcpt-like_delta"/>
</dbReference>
<dbReference type="PANTHER" id="PTHR22945">
    <property type="entry name" value="SERPENTINE RECEPTOR, CLASS D DELTA"/>
    <property type="match status" value="1"/>
</dbReference>
<reference evidence="8" key="1">
    <citation type="submission" date="2022-10" db="EMBL/GenBank/DDBJ databases">
        <title>Genome assembly of Pristionchus species.</title>
        <authorList>
            <person name="Yoshida K."/>
            <person name="Sommer R.J."/>
        </authorList>
    </citation>
    <scope>NUCLEOTIDE SEQUENCE [LARGE SCALE GENOMIC DNA]</scope>
    <source>
        <strain evidence="8">RS5460</strain>
    </source>
</reference>
<sequence>TPEALRNYATVFLVSAVCDCIDMLSMLLTAAKSVIFSGSCMLEFHGVCSLISDEACWILFGIQGQMYCTAVSILCLTFFYRLRLFGYTKFKRHKV</sequence>
<keyword evidence="8" id="KW-1185">Reference proteome</keyword>
<evidence type="ECO:0000256" key="1">
    <source>
        <dbReference type="ARBA" id="ARBA00004141"/>
    </source>
</evidence>
<dbReference type="AlphaFoldDB" id="A0AAN5HYN8"/>
<proteinExistence type="inferred from homology"/>
<name>A0AAN5HYN8_9BILA</name>
<keyword evidence="4 6" id="KW-1133">Transmembrane helix</keyword>
<gene>
    <name evidence="7" type="ORF">PMAYCL1PPCAC_15943</name>
</gene>
<evidence type="ECO:0000256" key="4">
    <source>
        <dbReference type="ARBA" id="ARBA00022989"/>
    </source>
</evidence>
<dbReference type="EMBL" id="BTRK01000004">
    <property type="protein sequence ID" value="GMR45748.1"/>
    <property type="molecule type" value="Genomic_DNA"/>
</dbReference>